<keyword evidence="4" id="KW-0132">Cell division</keyword>
<dbReference type="AlphaFoldDB" id="A0A235BYY4"/>
<dbReference type="PANTHER" id="PTHR34981:SF1">
    <property type="entry name" value="CELL DIVISION PROTEIN ZAPA"/>
    <property type="match status" value="1"/>
</dbReference>
<comment type="function">
    <text evidence="7">Activator of cell division through the inhibition of FtsZ GTPase activity, therefore promoting FtsZ assembly into bundles of protofilaments necessary for the formation of the division Z ring. It is recruited early at mid-cell but it is not essential for cell division.</text>
</comment>
<dbReference type="PANTHER" id="PTHR34981">
    <property type="entry name" value="CELL DIVISION PROTEIN ZAPA"/>
    <property type="match status" value="1"/>
</dbReference>
<evidence type="ECO:0000256" key="2">
    <source>
        <dbReference type="ARBA" id="ARBA00015195"/>
    </source>
</evidence>
<evidence type="ECO:0000256" key="1">
    <source>
        <dbReference type="ARBA" id="ARBA00004496"/>
    </source>
</evidence>
<gene>
    <name evidence="10" type="ORF">CH330_00195</name>
</gene>
<dbReference type="GO" id="GO:0043093">
    <property type="term" value="P:FtsZ-dependent cytokinesis"/>
    <property type="evidence" value="ECO:0007669"/>
    <property type="project" value="TreeGrafter"/>
</dbReference>
<keyword evidence="6" id="KW-0131">Cell cycle</keyword>
<evidence type="ECO:0000256" key="7">
    <source>
        <dbReference type="ARBA" id="ARBA00024910"/>
    </source>
</evidence>
<dbReference type="EMBL" id="NOZP01000004">
    <property type="protein sequence ID" value="OYD17424.1"/>
    <property type="molecule type" value="Genomic_DNA"/>
</dbReference>
<sequence length="88" mass="10142">METFVIKVLDREYSVRADSDSGHVLRIARIVDKKMRQIDRKFSHGSTARTAVLACMNLVDEYLKESKENTDWATRRIGTLIEKLDSVL</sequence>
<comment type="caution">
    <text evidence="10">The sequence shown here is derived from an EMBL/GenBank/DDBJ whole genome shotgun (WGS) entry which is preliminary data.</text>
</comment>
<comment type="subunit">
    <text evidence="8">Homodimer. Interacts with FtsZ.</text>
</comment>
<protein>
    <recommendedName>
        <fullName evidence="2">Cell division protein ZapA</fullName>
    </recommendedName>
    <alternativeName>
        <fullName evidence="9">Z ring-associated protein ZapA</fullName>
    </alternativeName>
</protein>
<evidence type="ECO:0000256" key="3">
    <source>
        <dbReference type="ARBA" id="ARBA00022490"/>
    </source>
</evidence>
<accession>A0A235BYY4</accession>
<dbReference type="InterPro" id="IPR007838">
    <property type="entry name" value="Cell_div_ZapA-like"/>
</dbReference>
<evidence type="ECO:0000313" key="11">
    <source>
        <dbReference type="Proteomes" id="UP000215559"/>
    </source>
</evidence>
<evidence type="ECO:0000256" key="8">
    <source>
        <dbReference type="ARBA" id="ARBA00026068"/>
    </source>
</evidence>
<keyword evidence="3" id="KW-0963">Cytoplasm</keyword>
<evidence type="ECO:0000313" key="10">
    <source>
        <dbReference type="EMBL" id="OYD17424.1"/>
    </source>
</evidence>
<dbReference type="Proteomes" id="UP000215559">
    <property type="component" value="Unassembled WGS sequence"/>
</dbReference>
<organism evidence="10 11">
    <name type="scientific">candidate division WOR-3 bacterium JGI_Cruoil_03_51_56</name>
    <dbReference type="NCBI Taxonomy" id="1973747"/>
    <lineage>
        <taxon>Bacteria</taxon>
        <taxon>Bacteria division WOR-3</taxon>
    </lineage>
</organism>
<evidence type="ECO:0000256" key="4">
    <source>
        <dbReference type="ARBA" id="ARBA00022618"/>
    </source>
</evidence>
<reference evidence="10 11" key="1">
    <citation type="submission" date="2017-07" db="EMBL/GenBank/DDBJ databases">
        <title>Recovery of genomes from metagenomes via a dereplication, aggregation, and scoring strategy.</title>
        <authorList>
            <person name="Sieber C.M."/>
            <person name="Probst A.J."/>
            <person name="Sharrar A."/>
            <person name="Thomas B.C."/>
            <person name="Hess M."/>
            <person name="Tringe S.G."/>
            <person name="Banfield J.F."/>
        </authorList>
    </citation>
    <scope>NUCLEOTIDE SEQUENCE [LARGE SCALE GENOMIC DNA]</scope>
    <source>
        <strain evidence="10">JGI_Cruoil_03_51_56</strain>
    </source>
</reference>
<dbReference type="GO" id="GO:0032153">
    <property type="term" value="C:cell division site"/>
    <property type="evidence" value="ECO:0007669"/>
    <property type="project" value="TreeGrafter"/>
</dbReference>
<dbReference type="Pfam" id="PF05164">
    <property type="entry name" value="ZapA"/>
    <property type="match status" value="1"/>
</dbReference>
<evidence type="ECO:0000256" key="5">
    <source>
        <dbReference type="ARBA" id="ARBA00023210"/>
    </source>
</evidence>
<dbReference type="InterPro" id="IPR036192">
    <property type="entry name" value="Cell_div_ZapA-like_sf"/>
</dbReference>
<evidence type="ECO:0000256" key="6">
    <source>
        <dbReference type="ARBA" id="ARBA00023306"/>
    </source>
</evidence>
<dbReference type="GO" id="GO:0000917">
    <property type="term" value="P:division septum assembly"/>
    <property type="evidence" value="ECO:0007669"/>
    <property type="project" value="UniProtKB-KW"/>
</dbReference>
<dbReference type="Gene3D" id="6.10.250.790">
    <property type="match status" value="1"/>
</dbReference>
<keyword evidence="5" id="KW-0717">Septation</keyword>
<name>A0A235BYY4_UNCW3</name>
<comment type="subcellular location">
    <subcellularLocation>
        <location evidence="1">Cytoplasm</location>
    </subcellularLocation>
</comment>
<proteinExistence type="predicted"/>
<dbReference type="GO" id="GO:0030428">
    <property type="term" value="C:cell septum"/>
    <property type="evidence" value="ECO:0007669"/>
    <property type="project" value="TreeGrafter"/>
</dbReference>
<dbReference type="SUPFAM" id="SSF102829">
    <property type="entry name" value="Cell division protein ZapA-like"/>
    <property type="match status" value="1"/>
</dbReference>
<dbReference type="GO" id="GO:0000921">
    <property type="term" value="P:septin ring assembly"/>
    <property type="evidence" value="ECO:0007669"/>
    <property type="project" value="TreeGrafter"/>
</dbReference>
<dbReference type="InterPro" id="IPR053712">
    <property type="entry name" value="Bac_CellDiv_Activator"/>
</dbReference>
<dbReference type="GO" id="GO:0005829">
    <property type="term" value="C:cytosol"/>
    <property type="evidence" value="ECO:0007669"/>
    <property type="project" value="TreeGrafter"/>
</dbReference>
<evidence type="ECO:0000256" key="9">
    <source>
        <dbReference type="ARBA" id="ARBA00033158"/>
    </source>
</evidence>